<dbReference type="PANTHER" id="PTHR45947">
    <property type="entry name" value="SULFOQUINOVOSYL TRANSFERASE SQD2"/>
    <property type="match status" value="1"/>
</dbReference>
<dbReference type="Pfam" id="PF00534">
    <property type="entry name" value="Glycos_transf_1"/>
    <property type="match status" value="1"/>
</dbReference>
<dbReference type="InterPro" id="IPR001296">
    <property type="entry name" value="Glyco_trans_1"/>
</dbReference>
<dbReference type="RefSeq" id="WP_002683585.1">
    <property type="nucleotide sequence ID" value="NZ_CM001795.1"/>
</dbReference>
<dbReference type="HOGENOM" id="CLU_009583_2_0_12"/>
<sequence length="385" mass="44414">MKIGIFTDCYYPQINGVVTSTMNLQKELEKLNHEVYIITTTFPNFKDEDEKHIIRIPSIPFFKWSEFRIGLFLKHTKAYNKVKALNFDIVHTQTEFSMGNFGTFIAKDLNIPCIHTYHTVYEEYTHYISNFGKSPLKKVVRKLSKRYIAHFSGVIAPTEKTRDLLISYGVKNKIYVVPTGINLEKFKKDIPDAETDSLLKSFNIKKDSFKLIFLGRISKEKNIETLINIMPKIVSENNNIQLIIVGDGPDRLELEERVRYLDLQDNVIFTNRIPNDKVPIYYKAADLFISPSKTETQGLTILEAMAAGVPVLVYDDTNIKGLVLHKKTGLLFKENDELLDNIKFALNNKEEIQSYAKEAFKIAEDFSSANFAKKVERIYKELINQ</sequence>
<dbReference type="SUPFAM" id="SSF53756">
    <property type="entry name" value="UDP-Glycosyltransferase/glycogen phosphorylase"/>
    <property type="match status" value="1"/>
</dbReference>
<organism evidence="3">
    <name type="scientific">Treponema denticola H-22</name>
    <dbReference type="NCBI Taxonomy" id="999432"/>
    <lineage>
        <taxon>Bacteria</taxon>
        <taxon>Pseudomonadati</taxon>
        <taxon>Spirochaetota</taxon>
        <taxon>Spirochaetia</taxon>
        <taxon>Spirochaetales</taxon>
        <taxon>Treponemataceae</taxon>
        <taxon>Treponema</taxon>
    </lineage>
</organism>
<evidence type="ECO:0000259" key="1">
    <source>
        <dbReference type="Pfam" id="PF00534"/>
    </source>
</evidence>
<gene>
    <name evidence="3" type="ORF">HMPREF9726_00745</name>
</gene>
<dbReference type="CDD" id="cd03817">
    <property type="entry name" value="GT4_UGDG-like"/>
    <property type="match status" value="1"/>
</dbReference>
<dbReference type="Gene3D" id="3.40.50.2000">
    <property type="entry name" value="Glycogen Phosphorylase B"/>
    <property type="match status" value="2"/>
</dbReference>
<dbReference type="Proteomes" id="UP000011705">
    <property type="component" value="Chromosome"/>
</dbReference>
<dbReference type="EMBL" id="AGDV01000006">
    <property type="protein sequence ID" value="EMB34979.1"/>
    <property type="molecule type" value="Genomic_DNA"/>
</dbReference>
<feature type="domain" description="Glycosyltransferase subfamily 4-like N-terminal" evidence="2">
    <location>
        <begin position="14"/>
        <end position="185"/>
    </location>
</feature>
<reference evidence="3" key="1">
    <citation type="submission" date="2012-01" db="EMBL/GenBank/DDBJ databases">
        <title>The Genome Sequence of Treponema denticola H-22.</title>
        <authorList>
            <consortium name="The Broad Institute Genome Sequencing Platform"/>
            <person name="Earl A."/>
            <person name="Ward D."/>
            <person name="Feldgarden M."/>
            <person name="Gevers D."/>
            <person name="Blanton J.M."/>
            <person name="Fenno C.J."/>
            <person name="Baranova O.V."/>
            <person name="Mathney J."/>
            <person name="Dewhirst F.E."/>
            <person name="Izard J."/>
            <person name="Young S.K."/>
            <person name="Zeng Q."/>
            <person name="Gargeya S."/>
            <person name="Fitzgerald M."/>
            <person name="Haas B."/>
            <person name="Abouelleil A."/>
            <person name="Alvarado L."/>
            <person name="Arachchi H.M."/>
            <person name="Berlin A."/>
            <person name="Chapman S.B."/>
            <person name="Gearin G."/>
            <person name="Goldberg J."/>
            <person name="Griggs A."/>
            <person name="Gujja S."/>
            <person name="Hansen M."/>
            <person name="Heiman D."/>
            <person name="Howarth C."/>
            <person name="Larimer J."/>
            <person name="Lui A."/>
            <person name="MacDonald P.J.P."/>
            <person name="McCowen C."/>
            <person name="Montmayeur A."/>
            <person name="Murphy C."/>
            <person name="Neiman D."/>
            <person name="Pearson M."/>
            <person name="Priest M."/>
            <person name="Roberts A."/>
            <person name="Saif S."/>
            <person name="Shea T."/>
            <person name="Sisk P."/>
            <person name="Stolte C."/>
            <person name="Sykes S."/>
            <person name="Wortman J."/>
            <person name="Nusbaum C."/>
            <person name="Birren B."/>
        </authorList>
    </citation>
    <scope>NUCLEOTIDE SEQUENCE [LARGE SCALE GENOMIC DNA]</scope>
    <source>
        <strain evidence="3">H-22</strain>
    </source>
</reference>
<proteinExistence type="predicted"/>
<feature type="domain" description="Glycosyl transferase family 1" evidence="1">
    <location>
        <begin position="199"/>
        <end position="360"/>
    </location>
</feature>
<name>A0A0E2E6E3_TREDN</name>
<dbReference type="InterPro" id="IPR050194">
    <property type="entry name" value="Glycosyltransferase_grp1"/>
</dbReference>
<dbReference type="InterPro" id="IPR028098">
    <property type="entry name" value="Glyco_trans_4-like_N"/>
</dbReference>
<accession>A0A0E2E6E3</accession>
<dbReference type="PATRIC" id="fig|999432.5.peg.773"/>
<dbReference type="Pfam" id="PF13439">
    <property type="entry name" value="Glyco_transf_4"/>
    <property type="match status" value="1"/>
</dbReference>
<protein>
    <recommendedName>
        <fullName evidence="4">Glycosyl transferase family 1 domain-containing protein</fullName>
    </recommendedName>
</protein>
<dbReference type="PANTHER" id="PTHR45947:SF3">
    <property type="entry name" value="SULFOQUINOVOSYL TRANSFERASE SQD2"/>
    <property type="match status" value="1"/>
</dbReference>
<dbReference type="AlphaFoldDB" id="A0A0E2E6E3"/>
<dbReference type="GO" id="GO:0016758">
    <property type="term" value="F:hexosyltransferase activity"/>
    <property type="evidence" value="ECO:0007669"/>
    <property type="project" value="TreeGrafter"/>
</dbReference>
<evidence type="ECO:0008006" key="4">
    <source>
        <dbReference type="Google" id="ProtNLM"/>
    </source>
</evidence>
<evidence type="ECO:0000313" key="3">
    <source>
        <dbReference type="EMBL" id="EMB34979.1"/>
    </source>
</evidence>
<evidence type="ECO:0000259" key="2">
    <source>
        <dbReference type="Pfam" id="PF13439"/>
    </source>
</evidence>
<comment type="caution">
    <text evidence="3">The sequence shown here is derived from an EMBL/GenBank/DDBJ whole genome shotgun (WGS) entry which is preliminary data.</text>
</comment>